<sequence length="189" mass="20781">MLSFHNALFKQRTHKKKHSHKHLAMRHTSNNVFSQGQDLEVLLLPQLVGDGAKDAGADQLALLVHEDHRVVVELDLAAIAASFLHGGTDDHAVDYVSFLDLATRLGLLYGSDDHVPEPCSFLPPQGLDAHHPLGPGVIDHLQVSPHLDECSDLLTDSIAMRRPCYCPNRRVGSPKQTISKASHQSTSNW</sequence>
<reference evidence="1" key="2">
    <citation type="submission" date="2012-06" db="EMBL/GenBank/DDBJ databases">
        <authorList>
            <person name="Yu Y."/>
            <person name="Currie J."/>
            <person name="Lomeli R."/>
            <person name="Angelova A."/>
            <person name="Collura K."/>
            <person name="Wissotski M."/>
            <person name="Campos D."/>
            <person name="Kudrna D."/>
            <person name="Golser W."/>
            <person name="Ashely E."/>
            <person name="Descour A."/>
            <person name="Fernandes J."/>
            <person name="Soderlund C."/>
            <person name="Walbot V."/>
        </authorList>
    </citation>
    <scope>NUCLEOTIDE SEQUENCE</scope>
    <source>
        <strain evidence="1">B73</strain>
    </source>
</reference>
<dbReference type="EMBL" id="BT085853">
    <property type="protein sequence ID" value="ACR36206.1"/>
    <property type="molecule type" value="mRNA"/>
</dbReference>
<proteinExistence type="evidence at transcript level"/>
<dbReference type="AlphaFoldDB" id="C4J4V6"/>
<organism evidence="1">
    <name type="scientific">Zea mays</name>
    <name type="common">Maize</name>
    <dbReference type="NCBI Taxonomy" id="4577"/>
    <lineage>
        <taxon>Eukaryota</taxon>
        <taxon>Viridiplantae</taxon>
        <taxon>Streptophyta</taxon>
        <taxon>Embryophyta</taxon>
        <taxon>Tracheophyta</taxon>
        <taxon>Spermatophyta</taxon>
        <taxon>Magnoliopsida</taxon>
        <taxon>Liliopsida</taxon>
        <taxon>Poales</taxon>
        <taxon>Poaceae</taxon>
        <taxon>PACMAD clade</taxon>
        <taxon>Panicoideae</taxon>
        <taxon>Andropogonodae</taxon>
        <taxon>Andropogoneae</taxon>
        <taxon>Tripsacinae</taxon>
        <taxon>Zea</taxon>
    </lineage>
</organism>
<name>C4J4V6_MAIZE</name>
<accession>C4J4V6</accession>
<evidence type="ECO:0000313" key="1">
    <source>
        <dbReference type="EMBL" id="ACR36206.1"/>
    </source>
</evidence>
<reference evidence="1" key="1">
    <citation type="journal article" date="2009" name="PLoS Genet.">
        <title>Sequencing, mapping, and analysis of 27,455 maize full-length cDNAs.</title>
        <authorList>
            <person name="Soderlund C."/>
            <person name="Descour A."/>
            <person name="Kudrna D."/>
            <person name="Bomhoff M."/>
            <person name="Boyd L."/>
            <person name="Currie J."/>
            <person name="Angelova A."/>
            <person name="Collura K."/>
            <person name="Wissotski M."/>
            <person name="Ashley E."/>
            <person name="Morrow D."/>
            <person name="Fernandes J."/>
            <person name="Walbot V."/>
            <person name="Yu Y."/>
        </authorList>
    </citation>
    <scope>NUCLEOTIDE SEQUENCE</scope>
    <source>
        <strain evidence="1">B73</strain>
    </source>
</reference>
<protein>
    <submittedName>
        <fullName evidence="1">Uncharacterized protein</fullName>
    </submittedName>
</protein>